<evidence type="ECO:0000256" key="3">
    <source>
        <dbReference type="ARBA" id="ARBA00022963"/>
    </source>
</evidence>
<dbReference type="SUPFAM" id="SSF52151">
    <property type="entry name" value="FabD/lysophospholipase-like"/>
    <property type="match status" value="1"/>
</dbReference>
<feature type="transmembrane region" description="Helical" evidence="8">
    <location>
        <begin position="79"/>
        <end position="98"/>
    </location>
</feature>
<feature type="compositionally biased region" description="Basic and acidic residues" evidence="7">
    <location>
        <begin position="677"/>
        <end position="689"/>
    </location>
</feature>
<keyword evidence="4 5" id="KW-0443">Lipid metabolism</keyword>
<accession>F0XI03</accession>
<feature type="compositionally biased region" description="Basic and acidic residues" evidence="7">
    <location>
        <begin position="109"/>
        <end position="118"/>
    </location>
</feature>
<evidence type="ECO:0000313" key="10">
    <source>
        <dbReference type="EMBL" id="EFX02573.1"/>
    </source>
</evidence>
<protein>
    <recommendedName>
        <fullName evidence="6">Lysophospholipase</fullName>
        <ecNumber evidence="6">3.1.1.5</ecNumber>
    </recommendedName>
</protein>
<keyword evidence="2 5" id="KW-0378">Hydrolase</keyword>
<evidence type="ECO:0000313" key="11">
    <source>
        <dbReference type="Proteomes" id="UP000007796"/>
    </source>
</evidence>
<dbReference type="STRING" id="655863.F0XI03"/>
<proteinExistence type="inferred from homology"/>
<dbReference type="InterPro" id="IPR016035">
    <property type="entry name" value="Acyl_Trfase/lysoPLipase"/>
</dbReference>
<evidence type="ECO:0000256" key="1">
    <source>
        <dbReference type="ARBA" id="ARBA00008780"/>
    </source>
</evidence>
<reference evidence="10 11" key="1">
    <citation type="journal article" date="2011" name="Proc. Natl. Acad. Sci. U.S.A.">
        <title>Genome and transcriptome analyses of the mountain pine beetle-fungal symbiont Grosmannia clavigera, a lodgepole pine pathogen.</title>
        <authorList>
            <person name="DiGuistini S."/>
            <person name="Wang Y."/>
            <person name="Liao N.Y."/>
            <person name="Taylor G."/>
            <person name="Tanguay P."/>
            <person name="Feau N."/>
            <person name="Henrissat B."/>
            <person name="Chan S.K."/>
            <person name="Hesse-Orce U."/>
            <person name="Alamouti S.M."/>
            <person name="Tsui C.K.M."/>
            <person name="Docking R.T."/>
            <person name="Levasseur A."/>
            <person name="Haridas S."/>
            <person name="Robertson G."/>
            <person name="Birol I."/>
            <person name="Holt R.A."/>
            <person name="Marra M.A."/>
            <person name="Hamelin R.C."/>
            <person name="Hirst M."/>
            <person name="Jones S.J.M."/>
            <person name="Bohlmann J."/>
            <person name="Breuil C."/>
        </authorList>
    </citation>
    <scope>NUCLEOTIDE SEQUENCE [LARGE SCALE GENOMIC DNA]</scope>
    <source>
        <strain evidence="11">kw1407 / UAMH 11150</strain>
    </source>
</reference>
<dbReference type="GO" id="GO:0004623">
    <property type="term" value="F:phospholipase A2 activity"/>
    <property type="evidence" value="ECO:0007669"/>
    <property type="project" value="TreeGrafter"/>
</dbReference>
<dbReference type="EC" id="3.1.1.5" evidence="6"/>
<dbReference type="Pfam" id="PF01735">
    <property type="entry name" value="PLA2_B"/>
    <property type="match status" value="1"/>
</dbReference>
<gene>
    <name evidence="10" type="ORF">CMQ_2502</name>
</gene>
<feature type="region of interest" description="Disordered" evidence="7">
    <location>
        <begin position="109"/>
        <end position="128"/>
    </location>
</feature>
<keyword evidence="3 5" id="KW-0442">Lipid degradation</keyword>
<dbReference type="RefSeq" id="XP_014172055.1">
    <property type="nucleotide sequence ID" value="XM_014316580.1"/>
</dbReference>
<dbReference type="EMBL" id="GL629769">
    <property type="protein sequence ID" value="EFX02573.1"/>
    <property type="molecule type" value="Genomic_DNA"/>
</dbReference>
<dbReference type="PANTHER" id="PTHR10728:SF40">
    <property type="entry name" value="PATATIN FAMILY PROTEIN"/>
    <property type="match status" value="1"/>
</dbReference>
<evidence type="ECO:0000256" key="2">
    <source>
        <dbReference type="ARBA" id="ARBA00022801"/>
    </source>
</evidence>
<dbReference type="SMART" id="SM00022">
    <property type="entry name" value="PLAc"/>
    <property type="match status" value="1"/>
</dbReference>
<dbReference type="InterPro" id="IPR002642">
    <property type="entry name" value="LysoPLipase_cat_dom"/>
</dbReference>
<dbReference type="GO" id="GO:0005829">
    <property type="term" value="C:cytosol"/>
    <property type="evidence" value="ECO:0007669"/>
    <property type="project" value="TreeGrafter"/>
</dbReference>
<name>F0XI03_GROCL</name>
<dbReference type="PROSITE" id="PS51210">
    <property type="entry name" value="PLA2C"/>
    <property type="match status" value="1"/>
</dbReference>
<evidence type="ECO:0000256" key="8">
    <source>
        <dbReference type="SAM" id="Phobius"/>
    </source>
</evidence>
<dbReference type="GeneID" id="25975499"/>
<keyword evidence="11" id="KW-1185">Reference proteome</keyword>
<organism evidence="11">
    <name type="scientific">Grosmannia clavigera (strain kw1407 / UAMH 11150)</name>
    <name type="common">Blue stain fungus</name>
    <name type="synonym">Graphiocladiella clavigera</name>
    <dbReference type="NCBI Taxonomy" id="655863"/>
    <lineage>
        <taxon>Eukaryota</taxon>
        <taxon>Fungi</taxon>
        <taxon>Dikarya</taxon>
        <taxon>Ascomycota</taxon>
        <taxon>Pezizomycotina</taxon>
        <taxon>Sordariomycetes</taxon>
        <taxon>Sordariomycetidae</taxon>
        <taxon>Ophiostomatales</taxon>
        <taxon>Ophiostomataceae</taxon>
        <taxon>Leptographium</taxon>
    </lineage>
</organism>
<feature type="domain" description="PLA2c" evidence="9">
    <location>
        <begin position="204"/>
        <end position="841"/>
    </location>
</feature>
<evidence type="ECO:0000256" key="5">
    <source>
        <dbReference type="PROSITE-ProRule" id="PRU00555"/>
    </source>
</evidence>
<comment type="similarity">
    <text evidence="1 6">Belongs to the lysophospholipase family.</text>
</comment>
<dbReference type="InParanoid" id="F0XI03"/>
<dbReference type="AlphaFoldDB" id="F0XI03"/>
<evidence type="ECO:0000259" key="9">
    <source>
        <dbReference type="PROSITE" id="PS51210"/>
    </source>
</evidence>
<dbReference type="Proteomes" id="UP000007796">
    <property type="component" value="Unassembled WGS sequence"/>
</dbReference>
<dbReference type="eggNOG" id="KOG1325">
    <property type="taxonomic scope" value="Eukaryota"/>
</dbReference>
<keyword evidence="8" id="KW-0472">Membrane</keyword>
<keyword evidence="8" id="KW-1133">Transmembrane helix</keyword>
<evidence type="ECO:0000256" key="4">
    <source>
        <dbReference type="ARBA" id="ARBA00023098"/>
    </source>
</evidence>
<dbReference type="HOGENOM" id="CLU_013227_1_0_1"/>
<dbReference type="Gene3D" id="3.40.1090.10">
    <property type="entry name" value="Cytosolic phospholipase A2 catalytic domain"/>
    <property type="match status" value="1"/>
</dbReference>
<comment type="catalytic activity">
    <reaction evidence="6">
        <text>a 1-acyl-sn-glycero-3-phosphocholine + H2O = sn-glycerol 3-phosphocholine + a fatty acid + H(+)</text>
        <dbReference type="Rhea" id="RHEA:15177"/>
        <dbReference type="ChEBI" id="CHEBI:15377"/>
        <dbReference type="ChEBI" id="CHEBI:15378"/>
        <dbReference type="ChEBI" id="CHEBI:16870"/>
        <dbReference type="ChEBI" id="CHEBI:28868"/>
        <dbReference type="ChEBI" id="CHEBI:58168"/>
        <dbReference type="EC" id="3.1.1.5"/>
    </reaction>
</comment>
<feature type="region of interest" description="Disordered" evidence="7">
    <location>
        <begin position="652"/>
        <end position="693"/>
    </location>
</feature>
<evidence type="ECO:0000256" key="7">
    <source>
        <dbReference type="SAM" id="MobiDB-lite"/>
    </source>
</evidence>
<sequence length="841" mass="92330">MRQRVAAAAAAPGQGLRTPATGLCRLVQRRVDGSGFVARTSASRIGSGRRLFGAGRSRSLFTWAASKQQQNNKKKRKSGVTTGVAVAISGGLVLWTVYPRQRIQAEAEEAQRKAKETEAAAQASTNTDNKPAAWTAFAGAVERFSNVTDIEWSNVSDRIADLILPDWSKMMPGFVRKLQREMSVAPGSLADEIWREAHDPLVNPEVQFAARVRVSEDLCNEETVFRKHRKLVTAAALERYLGLAEGEVDPDDVPVIAICGSGGGLRALVAGTGSLLATAEDGLFDCVTYTGGVSGSCWLQALFFSTFAGQRFDRVAEHLRARLGVHIAYPPDALALLTTAPTNKYLLSGTVEKLKGDPGANFGLVDVYGILLAARLLVPKGELGVSETDFKISNQRRHLGRGQNPMPIYTAVRHEIPALDAAQERSSTEAEKEAAKEKAKKQAWFQWFEVTPFEFFCEEFSAGIPTWAMGRKFRAGEDVPPDDGSYHLPETRLPLMLGIFGSAFCATLSHYYNEVRPVVQSLTGLKSLDELIRGRNEDLSKVHPIEPATLPNPVYGMAADALPTTVPAGLLGREYIQLMDAGMSNNLPLYPFMRPGRGVEVVVVFDASADIKKDNWLNVADGYARQRGIKGWPVGVGWPQSTDTPAVAAEQLRQAQEDSATFTEGDDSRLAQAQARSDADKEPKSEKQRARATARELGYCTVWVGSTQEKKTDVEGAKDSNDSKPTPADVIDEATRWRLKEPDAGLTLVYLPYLANEKRVPGVDPATNEFMSTWNFIYTPEQVDAAVALARANFREGAEQIRNTIRAVYERKKHLRLQALVQDRRKRLRRLVGLDSNDHFS</sequence>
<dbReference type="GO" id="GO:0004622">
    <property type="term" value="F:phosphatidylcholine lysophospholipase activity"/>
    <property type="evidence" value="ECO:0007669"/>
    <property type="project" value="UniProtKB-EC"/>
</dbReference>
<evidence type="ECO:0000256" key="6">
    <source>
        <dbReference type="RuleBase" id="RU362103"/>
    </source>
</evidence>
<keyword evidence="8" id="KW-0812">Transmembrane</keyword>
<dbReference type="OrthoDB" id="6121437at2759"/>
<dbReference type="GO" id="GO:0046475">
    <property type="term" value="P:glycerophospholipid catabolic process"/>
    <property type="evidence" value="ECO:0007669"/>
    <property type="project" value="TreeGrafter"/>
</dbReference>
<dbReference type="PANTHER" id="PTHR10728">
    <property type="entry name" value="CYTOSOLIC PHOSPHOLIPASE A2"/>
    <property type="match status" value="1"/>
</dbReference>
<feature type="compositionally biased region" description="Polar residues" evidence="7">
    <location>
        <begin position="653"/>
        <end position="662"/>
    </location>
</feature>